<evidence type="ECO:0000313" key="3">
    <source>
        <dbReference type="EMBL" id="BAD31327.1"/>
    </source>
</evidence>
<accession>Q8GRR5</accession>
<feature type="region of interest" description="Disordered" evidence="1">
    <location>
        <begin position="36"/>
        <end position="64"/>
    </location>
</feature>
<feature type="region of interest" description="Disordered" evidence="1">
    <location>
        <begin position="77"/>
        <end position="96"/>
    </location>
</feature>
<evidence type="ECO:0000313" key="4">
    <source>
        <dbReference type="Proteomes" id="UP000000763"/>
    </source>
</evidence>
<dbReference type="EMBL" id="AP005325">
    <property type="protein sequence ID" value="BAD31327.1"/>
    <property type="molecule type" value="Genomic_DNA"/>
</dbReference>
<organism evidence="2 4">
    <name type="scientific">Oryza sativa subsp. japonica</name>
    <name type="common">Rice</name>
    <dbReference type="NCBI Taxonomy" id="39947"/>
    <lineage>
        <taxon>Eukaryota</taxon>
        <taxon>Viridiplantae</taxon>
        <taxon>Streptophyta</taxon>
        <taxon>Embryophyta</taxon>
        <taxon>Tracheophyta</taxon>
        <taxon>Spermatophyta</taxon>
        <taxon>Magnoliopsida</taxon>
        <taxon>Liliopsida</taxon>
        <taxon>Poales</taxon>
        <taxon>Poaceae</taxon>
        <taxon>BOP clade</taxon>
        <taxon>Oryzoideae</taxon>
        <taxon>Oryzeae</taxon>
        <taxon>Oryzinae</taxon>
        <taxon>Oryza</taxon>
        <taxon>Oryza sativa</taxon>
    </lineage>
</organism>
<reference evidence="2" key="1">
    <citation type="submission" date="2001-10" db="EMBL/GenBank/DDBJ databases">
        <title>Oryza sativa nipponbare(GA3) genomic DNA, chromosome 7, PAC clone:P0492E07.</title>
        <authorList>
            <person name="Sasaki T."/>
            <person name="Matsumoto T."/>
            <person name="Yamamoto K."/>
        </authorList>
    </citation>
    <scope>NUCLEOTIDE SEQUENCE</scope>
</reference>
<gene>
    <name evidence="2" type="primary">P0492E07.129</name>
    <name evidence="3" type="synonym">P0710F09.104</name>
</gene>
<reference evidence="3" key="2">
    <citation type="submission" date="2002-05" db="EMBL/GenBank/DDBJ databases">
        <title>Oryza sativa nipponbare(GA3) genomic DNA, chromosome 7, PAC clone:P0710F09.</title>
        <authorList>
            <person name="Sasaki T."/>
            <person name="Matsumoto T."/>
            <person name="Katayose Y."/>
        </authorList>
    </citation>
    <scope>NUCLEOTIDE SEQUENCE</scope>
</reference>
<reference evidence="4" key="3">
    <citation type="journal article" date="2005" name="Nature">
        <title>The map-based sequence of the rice genome.</title>
        <authorList>
            <consortium name="International rice genome sequencing project (IRGSP)"/>
            <person name="Matsumoto T."/>
            <person name="Wu J."/>
            <person name="Kanamori H."/>
            <person name="Katayose Y."/>
            <person name="Fujisawa M."/>
            <person name="Namiki N."/>
            <person name="Mizuno H."/>
            <person name="Yamamoto K."/>
            <person name="Antonio B.A."/>
            <person name="Baba T."/>
            <person name="Sakata K."/>
            <person name="Nagamura Y."/>
            <person name="Aoki H."/>
            <person name="Arikawa K."/>
            <person name="Arita K."/>
            <person name="Bito T."/>
            <person name="Chiden Y."/>
            <person name="Fujitsuka N."/>
            <person name="Fukunaka R."/>
            <person name="Hamada M."/>
            <person name="Harada C."/>
            <person name="Hayashi A."/>
            <person name="Hijishita S."/>
            <person name="Honda M."/>
            <person name="Hosokawa S."/>
            <person name="Ichikawa Y."/>
            <person name="Idonuma A."/>
            <person name="Iijima M."/>
            <person name="Ikeda M."/>
            <person name="Ikeno M."/>
            <person name="Ito K."/>
            <person name="Ito S."/>
            <person name="Ito T."/>
            <person name="Ito Y."/>
            <person name="Ito Y."/>
            <person name="Iwabuchi A."/>
            <person name="Kamiya K."/>
            <person name="Karasawa W."/>
            <person name="Kurita K."/>
            <person name="Katagiri S."/>
            <person name="Kikuta A."/>
            <person name="Kobayashi H."/>
            <person name="Kobayashi N."/>
            <person name="Machita K."/>
            <person name="Maehara T."/>
            <person name="Masukawa M."/>
            <person name="Mizubayashi T."/>
            <person name="Mukai Y."/>
            <person name="Nagasaki H."/>
            <person name="Nagata Y."/>
            <person name="Naito S."/>
            <person name="Nakashima M."/>
            <person name="Nakama Y."/>
            <person name="Nakamichi Y."/>
            <person name="Nakamura M."/>
            <person name="Meguro A."/>
            <person name="Negishi M."/>
            <person name="Ohta I."/>
            <person name="Ohta T."/>
            <person name="Okamoto M."/>
            <person name="Ono N."/>
            <person name="Saji S."/>
            <person name="Sakaguchi M."/>
            <person name="Sakai K."/>
            <person name="Shibata M."/>
            <person name="Shimokawa T."/>
            <person name="Song J."/>
            <person name="Takazaki Y."/>
            <person name="Terasawa K."/>
            <person name="Tsugane M."/>
            <person name="Tsuji K."/>
            <person name="Ueda S."/>
            <person name="Waki K."/>
            <person name="Yamagata H."/>
            <person name="Yamamoto M."/>
            <person name="Yamamoto S."/>
            <person name="Yamane H."/>
            <person name="Yoshiki S."/>
            <person name="Yoshihara R."/>
            <person name="Yukawa K."/>
            <person name="Zhong H."/>
            <person name="Yano M."/>
            <person name="Yuan Q."/>
            <person name="Ouyang S."/>
            <person name="Liu J."/>
            <person name="Jones K.M."/>
            <person name="Gansberger K."/>
            <person name="Moffat K."/>
            <person name="Hill J."/>
            <person name="Bera J."/>
            <person name="Fadrosh D."/>
            <person name="Jin S."/>
            <person name="Johri S."/>
            <person name="Kim M."/>
            <person name="Overton L."/>
            <person name="Reardon M."/>
            <person name="Tsitrin T."/>
            <person name="Vuong H."/>
            <person name="Weaver B."/>
            <person name="Ciecko A."/>
            <person name="Tallon L."/>
            <person name="Jackson J."/>
            <person name="Pai G."/>
            <person name="Aken S.V."/>
            <person name="Utterback T."/>
            <person name="Reidmuller S."/>
            <person name="Feldblyum T."/>
            <person name="Hsiao J."/>
            <person name="Zismann V."/>
            <person name="Iobst S."/>
            <person name="de Vazeille A.R."/>
            <person name="Buell C.R."/>
            <person name="Ying K."/>
            <person name="Li Y."/>
            <person name="Lu T."/>
            <person name="Huang Y."/>
            <person name="Zhao Q."/>
            <person name="Feng Q."/>
            <person name="Zhang L."/>
            <person name="Zhu J."/>
            <person name="Weng Q."/>
            <person name="Mu J."/>
            <person name="Lu Y."/>
            <person name="Fan D."/>
            <person name="Liu Y."/>
            <person name="Guan J."/>
            <person name="Zhang Y."/>
            <person name="Yu S."/>
            <person name="Liu X."/>
            <person name="Zhang Y."/>
            <person name="Hong G."/>
            <person name="Han B."/>
            <person name="Choisne N."/>
            <person name="Demange N."/>
            <person name="Orjeda G."/>
            <person name="Samain S."/>
            <person name="Cattolico L."/>
            <person name="Pelletier E."/>
            <person name="Couloux A."/>
            <person name="Segurens B."/>
            <person name="Wincker P."/>
            <person name="D'Hont A."/>
            <person name="Scarpelli C."/>
            <person name="Weissenbach J."/>
            <person name="Salanoubat M."/>
            <person name="Quetier F."/>
            <person name="Yu Y."/>
            <person name="Kim H.R."/>
            <person name="Rambo T."/>
            <person name="Currie J."/>
            <person name="Collura K."/>
            <person name="Luo M."/>
            <person name="Yang T."/>
            <person name="Ammiraju J.S.S."/>
            <person name="Engler F."/>
            <person name="Soderlund C."/>
            <person name="Wing R.A."/>
            <person name="Palmer L.E."/>
            <person name="de la Bastide M."/>
            <person name="Spiegel L."/>
            <person name="Nascimento L."/>
            <person name="Zutavern T."/>
            <person name="O'Shaughnessy A."/>
            <person name="Dike S."/>
            <person name="Dedhia N."/>
            <person name="Preston R."/>
            <person name="Balija V."/>
            <person name="McCombie W.R."/>
            <person name="Chow T."/>
            <person name="Chen H."/>
            <person name="Chung M."/>
            <person name="Chen C."/>
            <person name="Shaw J."/>
            <person name="Wu H."/>
            <person name="Hsiao K."/>
            <person name="Chao Y."/>
            <person name="Chu M."/>
            <person name="Cheng C."/>
            <person name="Hour A."/>
            <person name="Lee P."/>
            <person name="Lin S."/>
            <person name="Lin Y."/>
            <person name="Liou J."/>
            <person name="Liu S."/>
            <person name="Hsing Y."/>
            <person name="Raghuvanshi S."/>
            <person name="Mohanty A."/>
            <person name="Bharti A.K."/>
            <person name="Gaur A."/>
            <person name="Gupta V."/>
            <person name="Kumar D."/>
            <person name="Ravi V."/>
            <person name="Vij S."/>
            <person name="Kapur A."/>
            <person name="Khurana P."/>
            <person name="Khurana P."/>
            <person name="Khurana J.P."/>
            <person name="Tyagi A.K."/>
            <person name="Gaikwad K."/>
            <person name="Singh A."/>
            <person name="Dalal V."/>
            <person name="Srivastava S."/>
            <person name="Dixit A."/>
            <person name="Pal A.K."/>
            <person name="Ghazi I.A."/>
            <person name="Yadav M."/>
            <person name="Pandit A."/>
            <person name="Bhargava A."/>
            <person name="Sureshbabu K."/>
            <person name="Batra K."/>
            <person name="Sharma T.R."/>
            <person name="Mohapatra T."/>
            <person name="Singh N.K."/>
            <person name="Messing J."/>
            <person name="Nelson A.B."/>
            <person name="Fuks G."/>
            <person name="Kavchok S."/>
            <person name="Keizer G."/>
            <person name="Linton E."/>
            <person name="Llaca V."/>
            <person name="Song R."/>
            <person name="Tanyolac B."/>
            <person name="Young S."/>
            <person name="Ho-Il K."/>
            <person name="Hahn J.H."/>
            <person name="Sangsakoo G."/>
            <person name="Vanavichit A."/>
            <person name="de Mattos Luiz.A.T."/>
            <person name="Zimmer P.D."/>
            <person name="Malone G."/>
            <person name="Dellagostin O."/>
            <person name="de Oliveira A.C."/>
            <person name="Bevan M."/>
            <person name="Bancroft I."/>
            <person name="Minx P."/>
            <person name="Cordum H."/>
            <person name="Wilson R."/>
            <person name="Cheng Z."/>
            <person name="Jin W."/>
            <person name="Jiang J."/>
            <person name="Leong S.A."/>
            <person name="Iwama H."/>
            <person name="Gojobori T."/>
            <person name="Itoh T."/>
            <person name="Niimura Y."/>
            <person name="Fujii Y."/>
            <person name="Habara T."/>
            <person name="Sakai H."/>
            <person name="Sato Y."/>
            <person name="Wilson G."/>
            <person name="Kumar K."/>
            <person name="McCouch S."/>
            <person name="Juretic N."/>
            <person name="Hoen D."/>
            <person name="Wright S."/>
            <person name="Bruskiewich R."/>
            <person name="Bureau T."/>
            <person name="Miyao A."/>
            <person name="Hirochika H."/>
            <person name="Nishikawa T."/>
            <person name="Kadowaki K."/>
            <person name="Sugiura M."/>
            <person name="Burr B."/>
            <person name="Sasaki T."/>
        </authorList>
    </citation>
    <scope>NUCLEOTIDE SEQUENCE [LARGE SCALE GENOMIC DNA]</scope>
    <source>
        <strain evidence="4">cv. Nipponbare</strain>
    </source>
</reference>
<dbReference type="Proteomes" id="UP000000763">
    <property type="component" value="Chromosome 7"/>
</dbReference>
<sequence length="96" mass="10722">MGVARVCLDRRSLAADRRGGGSPWPRSPWRRWIGRGRRTSVSRTGCGSSRRGRGRGTDEDGGGSWWCIGNWDVESSRVRESRAGRGRENKIGSEYL</sequence>
<protein>
    <submittedName>
        <fullName evidence="2">Uncharacterized protein</fullName>
    </submittedName>
</protein>
<reference evidence="4" key="4">
    <citation type="journal article" date="2008" name="Nucleic Acids Res.">
        <title>The rice annotation project database (RAP-DB): 2008 update.</title>
        <authorList>
            <consortium name="The rice annotation project (RAP)"/>
        </authorList>
    </citation>
    <scope>GENOME REANNOTATION</scope>
    <source>
        <strain evidence="4">cv. Nipponbare</strain>
    </source>
</reference>
<name>Q8GRR5_ORYSJ</name>
<proteinExistence type="predicted"/>
<dbReference type="AlphaFoldDB" id="Q8GRR5"/>
<evidence type="ECO:0000313" key="2">
    <source>
        <dbReference type="EMBL" id="BAC20733.1"/>
    </source>
</evidence>
<evidence type="ECO:0000256" key="1">
    <source>
        <dbReference type="SAM" id="MobiDB-lite"/>
    </source>
</evidence>
<dbReference type="EMBL" id="AP004305">
    <property type="protein sequence ID" value="BAC20733.1"/>
    <property type="molecule type" value="Genomic_DNA"/>
</dbReference>